<accession>A0A1D8JDT3</accession>
<dbReference type="PRINTS" id="PR00371">
    <property type="entry name" value="FPNCR"/>
</dbReference>
<dbReference type="InterPro" id="IPR001433">
    <property type="entry name" value="OxRdtase_FAD/NAD-bd"/>
</dbReference>
<proteinExistence type="predicted"/>
<dbReference type="InterPro" id="IPR017938">
    <property type="entry name" value="Riboflavin_synthase-like_b-brl"/>
</dbReference>
<dbReference type="PROSITE" id="PS51384">
    <property type="entry name" value="FAD_FR"/>
    <property type="match status" value="1"/>
</dbReference>
<dbReference type="PANTHER" id="PTHR47354:SF5">
    <property type="entry name" value="PROTEIN RFBI"/>
    <property type="match status" value="1"/>
</dbReference>
<sequence>MSFLKDIFSIFKKSDLALITKYKEADDIYTFLFKKDNDLNWKAGQHGLFTITHRKIKNGIRPFTVASSPNEDVIRITTKINDHPSEFKKALLELEEGMTIKMSGPVGSFYLKDKNPSLLIAGGIGITPFRAMVKQIEEERNDSNRQLKLLYLDSENVHIYKEELDEVVHNNAMEITYLTSRDELYKEIDQFVSLYADGGKYFVAGSKAMVDSISRHLKENAISRRNIKKDSFMGY</sequence>
<dbReference type="EMBL" id="CP017560">
    <property type="protein sequence ID" value="AOV06866.1"/>
    <property type="molecule type" value="Genomic_DNA"/>
</dbReference>
<dbReference type="Pfam" id="PF08022">
    <property type="entry name" value="FAD_binding_8"/>
    <property type="match status" value="1"/>
</dbReference>
<dbReference type="InterPro" id="IPR050415">
    <property type="entry name" value="MRET"/>
</dbReference>
<dbReference type="Pfam" id="PF00175">
    <property type="entry name" value="NAD_binding_1"/>
    <property type="match status" value="1"/>
</dbReference>
<dbReference type="InterPro" id="IPR013112">
    <property type="entry name" value="FAD-bd_8"/>
</dbReference>
<dbReference type="Gene3D" id="3.40.50.80">
    <property type="entry name" value="Nucleotide-binding domain of ferredoxin-NADP reductase (FNR) module"/>
    <property type="match status" value="1"/>
</dbReference>
<feature type="domain" description="FAD-binding FR-type" evidence="1">
    <location>
        <begin position="11"/>
        <end position="112"/>
    </location>
</feature>
<gene>
    <name evidence="2" type="ORF">BI350_04310</name>
</gene>
<dbReference type="RefSeq" id="WP_075526990.1">
    <property type="nucleotide sequence ID" value="NZ_CP017560.1"/>
</dbReference>
<reference evidence="2 3" key="1">
    <citation type="submission" date="2016-09" db="EMBL/GenBank/DDBJ databases">
        <title>Complete genome sequence of the Lysinibacillus sphaericus LMG 22257, a specie of Bacillus with ureolytic activity that can effectively biodeposit calcium carbonate.</title>
        <authorList>
            <person name="Yan W."/>
        </authorList>
    </citation>
    <scope>NUCLEOTIDE SEQUENCE [LARGE SCALE GENOMIC DNA]</scope>
    <source>
        <strain evidence="2 3">LMG 22257</strain>
    </source>
</reference>
<organism evidence="2 3">
    <name type="scientific">Sporosarcina ureilytica</name>
    <dbReference type="NCBI Taxonomy" id="298596"/>
    <lineage>
        <taxon>Bacteria</taxon>
        <taxon>Bacillati</taxon>
        <taxon>Bacillota</taxon>
        <taxon>Bacilli</taxon>
        <taxon>Bacillales</taxon>
        <taxon>Caryophanaceae</taxon>
        <taxon>Sporosarcina</taxon>
    </lineage>
</organism>
<dbReference type="KEGG" id="surl:BI350_04310"/>
<dbReference type="AlphaFoldDB" id="A0A1D8JDT3"/>
<dbReference type="PANTHER" id="PTHR47354">
    <property type="entry name" value="NADH OXIDOREDUCTASE HCR"/>
    <property type="match status" value="1"/>
</dbReference>
<evidence type="ECO:0000313" key="3">
    <source>
        <dbReference type="Proteomes" id="UP000185746"/>
    </source>
</evidence>
<dbReference type="Proteomes" id="UP000185746">
    <property type="component" value="Chromosome"/>
</dbReference>
<dbReference type="CDD" id="cd00322">
    <property type="entry name" value="FNR_like"/>
    <property type="match status" value="1"/>
</dbReference>
<evidence type="ECO:0000313" key="2">
    <source>
        <dbReference type="EMBL" id="AOV06866.1"/>
    </source>
</evidence>
<dbReference type="Gene3D" id="2.40.30.10">
    <property type="entry name" value="Translation factors"/>
    <property type="match status" value="1"/>
</dbReference>
<protein>
    <submittedName>
        <fullName evidence="2">Oxidoreductase</fullName>
    </submittedName>
</protein>
<dbReference type="SUPFAM" id="SSF63380">
    <property type="entry name" value="Riboflavin synthase domain-like"/>
    <property type="match status" value="1"/>
</dbReference>
<keyword evidence="3" id="KW-1185">Reference proteome</keyword>
<dbReference type="InterPro" id="IPR001709">
    <property type="entry name" value="Flavoprot_Pyr_Nucl_cyt_Rdtase"/>
</dbReference>
<dbReference type="InterPro" id="IPR017927">
    <property type="entry name" value="FAD-bd_FR_type"/>
</dbReference>
<dbReference type="InterPro" id="IPR039261">
    <property type="entry name" value="FNR_nucleotide-bd"/>
</dbReference>
<dbReference type="GO" id="GO:0016491">
    <property type="term" value="F:oxidoreductase activity"/>
    <property type="evidence" value="ECO:0007669"/>
    <property type="project" value="InterPro"/>
</dbReference>
<evidence type="ECO:0000259" key="1">
    <source>
        <dbReference type="PROSITE" id="PS51384"/>
    </source>
</evidence>
<name>A0A1D8JDT3_9BACL</name>
<dbReference type="SUPFAM" id="SSF52343">
    <property type="entry name" value="Ferredoxin reductase-like, C-terminal NADP-linked domain"/>
    <property type="match status" value="1"/>
</dbReference>